<dbReference type="EMBL" id="AMZH03003148">
    <property type="protein sequence ID" value="RRT73252.1"/>
    <property type="molecule type" value="Genomic_DNA"/>
</dbReference>
<accession>A0A427AAK7</accession>
<protein>
    <recommendedName>
        <fullName evidence="3">START domain-containing protein</fullName>
    </recommendedName>
</protein>
<dbReference type="AlphaFoldDB" id="A0A427AAK7"/>
<evidence type="ECO:0008006" key="3">
    <source>
        <dbReference type="Google" id="ProtNLM"/>
    </source>
</evidence>
<proteinExistence type="predicted"/>
<gene>
    <name evidence="1" type="ORF">B296_00021983</name>
</gene>
<evidence type="ECO:0000313" key="1">
    <source>
        <dbReference type="EMBL" id="RRT73252.1"/>
    </source>
</evidence>
<comment type="caution">
    <text evidence="1">The sequence shown here is derived from an EMBL/GenBank/DDBJ whole genome shotgun (WGS) entry which is preliminary data.</text>
</comment>
<dbReference type="Proteomes" id="UP000287651">
    <property type="component" value="Unassembled WGS sequence"/>
</dbReference>
<reference evidence="1 2" key="1">
    <citation type="journal article" date="2014" name="Agronomy (Basel)">
        <title>A Draft Genome Sequence for Ensete ventricosum, the Drought-Tolerant Tree Against Hunger.</title>
        <authorList>
            <person name="Harrison J."/>
            <person name="Moore K.A."/>
            <person name="Paszkiewicz K."/>
            <person name="Jones T."/>
            <person name="Grant M."/>
            <person name="Ambacheew D."/>
            <person name="Muzemil S."/>
            <person name="Studholme D.J."/>
        </authorList>
    </citation>
    <scope>NUCLEOTIDE SEQUENCE [LARGE SCALE GENOMIC DNA]</scope>
</reference>
<evidence type="ECO:0000313" key="2">
    <source>
        <dbReference type="Proteomes" id="UP000287651"/>
    </source>
</evidence>
<organism evidence="1 2">
    <name type="scientific">Ensete ventricosum</name>
    <name type="common">Abyssinian banana</name>
    <name type="synonym">Musa ensete</name>
    <dbReference type="NCBI Taxonomy" id="4639"/>
    <lineage>
        <taxon>Eukaryota</taxon>
        <taxon>Viridiplantae</taxon>
        <taxon>Streptophyta</taxon>
        <taxon>Embryophyta</taxon>
        <taxon>Tracheophyta</taxon>
        <taxon>Spermatophyta</taxon>
        <taxon>Magnoliopsida</taxon>
        <taxon>Liliopsida</taxon>
        <taxon>Zingiberales</taxon>
        <taxon>Musaceae</taxon>
        <taxon>Ensete</taxon>
    </lineage>
</organism>
<sequence length="171" mass="19024">MDLSLAFSCPLRSRFHLRRLDGRAPNPTTQFGEGTARFRRVLAGEPRRRLGDGGRRAPPFLVAAPAALLLPSPPGGPRSCGIVAGLDHDWEFGRRSFGRVCPGSHAFDPSFFGSRGSFCRISKLITDADLRDLMISLEGNLEENERWEDVIEKSSDLVSYKAKCFRPRVCF</sequence>
<name>A0A427AAK7_ENSVE</name>